<keyword evidence="2" id="KW-0472">Membrane</keyword>
<comment type="caution">
    <text evidence="3">The sequence shown here is derived from an EMBL/GenBank/DDBJ whole genome shotgun (WGS) entry which is preliminary data.</text>
</comment>
<keyword evidence="2" id="KW-0812">Transmembrane</keyword>
<dbReference type="RefSeq" id="WP_369741911.1">
    <property type="nucleotide sequence ID" value="NZ_JBGEDP010000002.1"/>
</dbReference>
<keyword evidence="2" id="KW-1133">Transmembrane helix</keyword>
<feature type="region of interest" description="Disordered" evidence="1">
    <location>
        <begin position="132"/>
        <end position="168"/>
    </location>
</feature>
<dbReference type="EMBL" id="JBGEDP010000002">
    <property type="protein sequence ID" value="MEY8018847.1"/>
    <property type="molecule type" value="Genomic_DNA"/>
</dbReference>
<gene>
    <name evidence="3" type="ORF">AB8998_29660</name>
</gene>
<proteinExistence type="predicted"/>
<keyword evidence="4" id="KW-1185">Reference proteome</keyword>
<organism evidence="3 4">
    <name type="scientific">Mycobacterium servetii</name>
    <dbReference type="NCBI Taxonomy" id="3237418"/>
    <lineage>
        <taxon>Bacteria</taxon>
        <taxon>Bacillati</taxon>
        <taxon>Actinomycetota</taxon>
        <taxon>Actinomycetes</taxon>
        <taxon>Mycobacteriales</taxon>
        <taxon>Mycobacteriaceae</taxon>
        <taxon>Mycobacterium</taxon>
    </lineage>
</organism>
<evidence type="ECO:0000313" key="3">
    <source>
        <dbReference type="EMBL" id="MEY8018847.1"/>
    </source>
</evidence>
<name>A0ABV4CA82_9MYCO</name>
<protein>
    <submittedName>
        <fullName evidence="3">Uncharacterized protein</fullName>
    </submittedName>
</protein>
<dbReference type="Proteomes" id="UP001564760">
    <property type="component" value="Unassembled WGS sequence"/>
</dbReference>
<accession>A0ABV4CA82</accession>
<evidence type="ECO:0000256" key="1">
    <source>
        <dbReference type="SAM" id="MobiDB-lite"/>
    </source>
</evidence>
<sequence length="168" mass="18020">MRDWVASTGFAGICAILAALLILLTVMIAARRADERSNHETEQHRRAAAIAQCWQRLTWVITTADTEPAATDPATANMGLGPELAQELLKGISRDAKELGDETLEKAAAVYLSQLGLVLTQQAQRLTEIATATKKSTNTTPGAHAATPADSPDKEESETASGQGRRRR</sequence>
<evidence type="ECO:0000256" key="2">
    <source>
        <dbReference type="SAM" id="Phobius"/>
    </source>
</evidence>
<evidence type="ECO:0000313" key="4">
    <source>
        <dbReference type="Proteomes" id="UP001564760"/>
    </source>
</evidence>
<feature type="transmembrane region" description="Helical" evidence="2">
    <location>
        <begin position="6"/>
        <end position="30"/>
    </location>
</feature>
<reference evidence="3 4" key="1">
    <citation type="submission" date="2024-08" db="EMBL/GenBank/DDBJ databases">
        <title>Mycobacterium servetensis sp. nov., a novel rapid-growing mycobacterial species recovered from a human patient in Zaragoza, Spain.</title>
        <authorList>
            <person name="Tristancho-Baro A.I."/>
            <person name="Buenestado-Serrano S."/>
            <person name="Garcia De Viedma D."/>
            <person name="Milagro-Beamonte A."/>
            <person name="Burillo N."/>
            <person name="Sanz S."/>
            <person name="Lopez-Calleja A.I."/>
            <person name="Penas-Utrilla D."/>
            <person name="Guardingo M."/>
            <person name="Garcia M.J."/>
            <person name="Vinuelas-Bayon J."/>
        </authorList>
    </citation>
    <scope>NUCLEOTIDE SEQUENCE [LARGE SCALE GENOMIC DNA]</scope>
    <source>
        <strain evidence="4">HUMS_12744610</strain>
    </source>
</reference>